<organism evidence="3 4">
    <name type="scientific">Bradyrhizobium japonicum</name>
    <dbReference type="NCBI Taxonomy" id="375"/>
    <lineage>
        <taxon>Bacteria</taxon>
        <taxon>Pseudomonadati</taxon>
        <taxon>Pseudomonadota</taxon>
        <taxon>Alphaproteobacteria</taxon>
        <taxon>Hyphomicrobiales</taxon>
        <taxon>Nitrobacteraceae</taxon>
        <taxon>Bradyrhizobium</taxon>
    </lineage>
</organism>
<keyword evidence="1" id="KW-0812">Transmembrane</keyword>
<feature type="domain" description="Acyltransferase 3" evidence="2">
    <location>
        <begin position="74"/>
        <end position="387"/>
    </location>
</feature>
<sequence>MIKLMIVNSVGRHRSTPCTALSRRVHQCDDLTFINLPIGATDIRGSRRTPATQAESAMTSVGDKWEAAKGRPAGFDLLRISLSVAVILWHSVAVCYGLPAEQWFYGGPLKPVVWVIVPAFFALSGFLVAGSLERNSLPAFVTLRVIRIFPALTAEVLISAVLIGPLFTDLALSQYFTDTDFFRYFLNTIGDIHFYLPGVFSDLPVPNMVNSQLWTVPHELECYVVISVAALIGLTKRHRLFLFAVLFVVIAMALRDIVGAKPASSAAPPGRMLVLAFLCGVALFLNRTRIVYSRRRLFISLVGFAASVLASSRAGEDLAALFVSYFTVYLGLLNFKIGPVTRVADYSYGIYLYGFPVQQTVAELLPNHRIWYVNFGLSLAVTSIFAIASWHLLESRVMAEKKPILAFVSVLADRSRYMLLTAWSSLFRRPA</sequence>
<dbReference type="PANTHER" id="PTHR23028">
    <property type="entry name" value="ACETYLTRANSFERASE"/>
    <property type="match status" value="1"/>
</dbReference>
<dbReference type="InterPro" id="IPR002656">
    <property type="entry name" value="Acyl_transf_3_dom"/>
</dbReference>
<feature type="transmembrane region" description="Helical" evidence="1">
    <location>
        <begin position="240"/>
        <end position="260"/>
    </location>
</feature>
<name>A0ABV2RUA5_BRAJP</name>
<dbReference type="Proteomes" id="UP001549291">
    <property type="component" value="Unassembled WGS sequence"/>
</dbReference>
<gene>
    <name evidence="3" type="ORF">ABIF63_004013</name>
</gene>
<feature type="transmembrane region" description="Helical" evidence="1">
    <location>
        <begin position="77"/>
        <end position="99"/>
    </location>
</feature>
<dbReference type="InterPro" id="IPR050879">
    <property type="entry name" value="Acyltransferase_3"/>
</dbReference>
<comment type="caution">
    <text evidence="3">The sequence shown here is derived from an EMBL/GenBank/DDBJ whole genome shotgun (WGS) entry which is preliminary data.</text>
</comment>
<dbReference type="PANTHER" id="PTHR23028:SF53">
    <property type="entry name" value="ACYL_TRANSF_3 DOMAIN-CONTAINING PROTEIN"/>
    <property type="match status" value="1"/>
</dbReference>
<keyword evidence="4" id="KW-1185">Reference proteome</keyword>
<evidence type="ECO:0000313" key="3">
    <source>
        <dbReference type="EMBL" id="MET4719907.1"/>
    </source>
</evidence>
<proteinExistence type="predicted"/>
<feature type="transmembrane region" description="Helical" evidence="1">
    <location>
        <begin position="213"/>
        <end position="233"/>
    </location>
</feature>
<evidence type="ECO:0000256" key="1">
    <source>
        <dbReference type="SAM" id="Phobius"/>
    </source>
</evidence>
<feature type="transmembrane region" description="Helical" evidence="1">
    <location>
        <begin position="370"/>
        <end position="393"/>
    </location>
</feature>
<feature type="transmembrane region" description="Helical" evidence="1">
    <location>
        <begin position="266"/>
        <end position="285"/>
    </location>
</feature>
<dbReference type="Pfam" id="PF01757">
    <property type="entry name" value="Acyl_transf_3"/>
    <property type="match status" value="1"/>
</dbReference>
<keyword evidence="1" id="KW-1133">Transmembrane helix</keyword>
<accession>A0ABV2RUA5</accession>
<protein>
    <submittedName>
        <fullName evidence="3">Peptidoglycan/LPS O-acetylase OafA/YrhL</fullName>
    </submittedName>
</protein>
<evidence type="ECO:0000313" key="4">
    <source>
        <dbReference type="Proteomes" id="UP001549291"/>
    </source>
</evidence>
<evidence type="ECO:0000259" key="2">
    <source>
        <dbReference type="Pfam" id="PF01757"/>
    </source>
</evidence>
<feature type="transmembrane region" description="Helical" evidence="1">
    <location>
        <begin position="144"/>
        <end position="167"/>
    </location>
</feature>
<reference evidence="3 4" key="1">
    <citation type="submission" date="2024-06" db="EMBL/GenBank/DDBJ databases">
        <title>Genomic Encyclopedia of Type Strains, Phase V (KMG-V): Genome sequencing to study the core and pangenomes of soil and plant-associated prokaryotes.</title>
        <authorList>
            <person name="Whitman W."/>
        </authorList>
    </citation>
    <scope>NUCLEOTIDE SEQUENCE [LARGE SCALE GENOMIC DNA]</scope>
    <source>
        <strain evidence="3 4">USDA 160</strain>
    </source>
</reference>
<dbReference type="EMBL" id="JBEPTQ010000002">
    <property type="protein sequence ID" value="MET4719907.1"/>
    <property type="molecule type" value="Genomic_DNA"/>
</dbReference>
<feature type="transmembrane region" description="Helical" evidence="1">
    <location>
        <begin position="111"/>
        <end position="132"/>
    </location>
</feature>
<keyword evidence="1" id="KW-0472">Membrane</keyword>
<dbReference type="RefSeq" id="WP_248888735.1">
    <property type="nucleotide sequence ID" value="NZ_CP066351.1"/>
</dbReference>